<keyword evidence="9" id="KW-0998">Cell outer membrane</keyword>
<evidence type="ECO:0000256" key="12">
    <source>
        <dbReference type="SAM" id="SignalP"/>
    </source>
</evidence>
<dbReference type="PANTHER" id="PTHR30332:SF25">
    <property type="entry name" value="SECRETIN XPSD"/>
    <property type="match status" value="1"/>
</dbReference>
<dbReference type="PROSITE" id="PS51257">
    <property type="entry name" value="PROKAR_LIPOPROTEIN"/>
    <property type="match status" value="1"/>
</dbReference>
<dbReference type="InterPro" id="IPR049371">
    <property type="entry name" value="GspD-like_N0"/>
</dbReference>
<dbReference type="AlphaFoldDB" id="A0A2D2D529"/>
<feature type="domain" description="Type II/III secretion system secretin-like" evidence="13">
    <location>
        <begin position="578"/>
        <end position="743"/>
    </location>
</feature>
<evidence type="ECO:0000256" key="2">
    <source>
        <dbReference type="ARBA" id="ARBA00006980"/>
    </source>
</evidence>
<dbReference type="GO" id="GO:0009279">
    <property type="term" value="C:cell outer membrane"/>
    <property type="evidence" value="ECO:0007669"/>
    <property type="project" value="UniProtKB-SubCell"/>
</dbReference>
<dbReference type="Gene3D" id="3.55.50.30">
    <property type="match status" value="1"/>
</dbReference>
<comment type="similarity">
    <text evidence="2">Belongs to the bacterial secretin family. GSP D subfamily.</text>
</comment>
<dbReference type="Pfam" id="PF21305">
    <property type="entry name" value="type_II_gspD_N0"/>
    <property type="match status" value="1"/>
</dbReference>
<evidence type="ECO:0000256" key="1">
    <source>
        <dbReference type="ARBA" id="ARBA00004442"/>
    </source>
</evidence>
<keyword evidence="8" id="KW-0472">Membrane</keyword>
<evidence type="ECO:0000313" key="17">
    <source>
        <dbReference type="Proteomes" id="UP000230709"/>
    </source>
</evidence>
<evidence type="ECO:0000256" key="6">
    <source>
        <dbReference type="ARBA" id="ARBA00022729"/>
    </source>
</evidence>
<keyword evidence="5" id="KW-0812">Transmembrane</keyword>
<dbReference type="EMBL" id="CP023737">
    <property type="protein sequence ID" value="ATQ70141.1"/>
    <property type="molecule type" value="Genomic_DNA"/>
</dbReference>
<dbReference type="GO" id="GO:0015627">
    <property type="term" value="C:type II protein secretion system complex"/>
    <property type="evidence" value="ECO:0007669"/>
    <property type="project" value="InterPro"/>
</dbReference>
<feature type="domain" description="GspD-like N0" evidence="15">
    <location>
        <begin position="93"/>
        <end position="163"/>
    </location>
</feature>
<dbReference type="PANTHER" id="PTHR30332">
    <property type="entry name" value="PROBABLE GENERAL SECRETION PATHWAY PROTEIN D"/>
    <property type="match status" value="1"/>
</dbReference>
<protein>
    <submittedName>
        <fullName evidence="16">Type II secretion system protein GspD</fullName>
    </submittedName>
</protein>
<comment type="subcellular location">
    <subcellularLocation>
        <location evidence="1 10">Cell outer membrane</location>
    </subcellularLocation>
</comment>
<keyword evidence="6 12" id="KW-0732">Signal</keyword>
<gene>
    <name evidence="16" type="primary">gspD</name>
    <name evidence="16" type="ORF">CQW49_00415</name>
</gene>
<dbReference type="InterPro" id="IPR001775">
    <property type="entry name" value="GspD/PilQ"/>
</dbReference>
<feature type="chain" id="PRO_5013897890" evidence="12">
    <location>
        <begin position="22"/>
        <end position="785"/>
    </location>
</feature>
<keyword evidence="17" id="KW-1185">Reference proteome</keyword>
<dbReference type="STRING" id="595536.GCA_000178815_00860"/>
<dbReference type="InterPro" id="IPR013356">
    <property type="entry name" value="T2SS_GspD"/>
</dbReference>
<dbReference type="InterPro" id="IPR004846">
    <property type="entry name" value="T2SS/T3SS_dom"/>
</dbReference>
<evidence type="ECO:0000256" key="8">
    <source>
        <dbReference type="ARBA" id="ARBA00023136"/>
    </source>
</evidence>
<evidence type="ECO:0000256" key="7">
    <source>
        <dbReference type="ARBA" id="ARBA00022927"/>
    </source>
</evidence>
<dbReference type="Pfam" id="PF03958">
    <property type="entry name" value="Secretin_N"/>
    <property type="match status" value="2"/>
</dbReference>
<dbReference type="PRINTS" id="PR00811">
    <property type="entry name" value="BCTERIALGSPD"/>
</dbReference>
<accession>A0A2D2D529</accession>
<dbReference type="Pfam" id="PF00263">
    <property type="entry name" value="Secretin"/>
    <property type="match status" value="1"/>
</dbReference>
<evidence type="ECO:0000256" key="9">
    <source>
        <dbReference type="ARBA" id="ARBA00023237"/>
    </source>
</evidence>
<feature type="signal peptide" evidence="12">
    <location>
        <begin position="1"/>
        <end position="21"/>
    </location>
</feature>
<dbReference type="NCBIfam" id="TIGR02517">
    <property type="entry name" value="type_II_gspD"/>
    <property type="match status" value="1"/>
</dbReference>
<feature type="domain" description="NolW-like" evidence="14">
    <location>
        <begin position="335"/>
        <end position="500"/>
    </location>
</feature>
<dbReference type="GO" id="GO:0015628">
    <property type="term" value="P:protein secretion by the type II secretion system"/>
    <property type="evidence" value="ECO:0007669"/>
    <property type="project" value="InterPro"/>
</dbReference>
<feature type="region of interest" description="Disordered" evidence="11">
    <location>
        <begin position="22"/>
        <end position="57"/>
    </location>
</feature>
<evidence type="ECO:0000256" key="5">
    <source>
        <dbReference type="ARBA" id="ARBA00022692"/>
    </source>
</evidence>
<name>A0A2D2D529_METT3</name>
<dbReference type="Gene3D" id="3.30.1370.120">
    <property type="match status" value="2"/>
</dbReference>
<organism evidence="16 17">
    <name type="scientific">Methylosinus trichosporium (strain ATCC 35070 / NCIMB 11131 / UNIQEM 75 / OB3b)</name>
    <dbReference type="NCBI Taxonomy" id="595536"/>
    <lineage>
        <taxon>Bacteria</taxon>
        <taxon>Pseudomonadati</taxon>
        <taxon>Pseudomonadota</taxon>
        <taxon>Alphaproteobacteria</taxon>
        <taxon>Hyphomicrobiales</taxon>
        <taxon>Methylocystaceae</taxon>
        <taxon>Methylosinus</taxon>
    </lineage>
</organism>
<dbReference type="RefSeq" id="WP_003611212.1">
    <property type="nucleotide sequence ID" value="NZ_ADVE02000001.1"/>
</dbReference>
<keyword evidence="4" id="KW-1134">Transmembrane beta strand</keyword>
<dbReference type="InterPro" id="IPR005644">
    <property type="entry name" value="NolW-like"/>
</dbReference>
<evidence type="ECO:0000256" key="4">
    <source>
        <dbReference type="ARBA" id="ARBA00022452"/>
    </source>
</evidence>
<keyword evidence="7" id="KW-0653">Protein transport</keyword>
<proteinExistence type="inferred from homology"/>
<sequence>MFIRRVLLTSVAVAVAGCNSAGDPPVSEWSRAPLRPDDVRRDAQNGHGSGHSGLRLGGRAGRAETILGSGRFVGSSRARKKADDAADEDGVTLNLVNLPISDAAKVVLGDIVGADYVVDPRLEGKVTVHTSKPVKKAAAIDLFQSSLRVAGALIVDTDGVYKIVPADQAATSGARLSVGAAPAARAEQIGSGVRVVQLHYVSAAEMKRVLEPISQRGGIVQADESRRMLTLGGTAQEVAALEEAISIFDVDAMRGMSFAMVPVRSADPDTLSEDLRKVFGSEKEGPMNGMIQFVGNKHLAAILVISSQRAYLSRARAWIERLDARAESTEKQFFSYRVQNRPAKELVRVLSAMFGRDNGASGNDASPRFGQSSASLGGALSQSGLGSSGSSGSSSALGSLGSSSNSSGSSGGLGSGSSSLGNSSGSASSSSSKFGSAGSSSSSDQNGSQSGSGQDSAVSDDGRYKFAVDDAKNAIVVLATPEDYKRVLKVVETLDVLPNQVFIEATIAEVTLNDDLSFGVRWFLQKNASMGAFSDGDTGTPAANDTLGNNLLGAAVGAAFPGFAYAVRAANTQVTLSALNQITNVNIISTPSLTVLDNRQAVLQVGDQVPVTTLTGANTNGGVTTFNSVNYRDTGVILSITPHINESGRVMLELEQEVSNVASGTSATSTTPTIKQRRVKTQVVVNDSESLMLGGLIQDSSSRGSSQIPVIGDIPLFGNAFKSKTNSAGKTELLIMITPHVVRTLAEARDITDEFKRKMLHISTKAIVRPHSWDNTARRMLLDDR</sequence>
<evidence type="ECO:0000256" key="10">
    <source>
        <dbReference type="RuleBase" id="RU004004"/>
    </source>
</evidence>
<feature type="compositionally biased region" description="Basic and acidic residues" evidence="11">
    <location>
        <begin position="34"/>
        <end position="44"/>
    </location>
</feature>
<evidence type="ECO:0000259" key="13">
    <source>
        <dbReference type="Pfam" id="PF00263"/>
    </source>
</evidence>
<dbReference type="KEGG" id="mtw:CQW49_00415"/>
<dbReference type="InterPro" id="IPR038591">
    <property type="entry name" value="NolW-like_sf"/>
</dbReference>
<evidence type="ECO:0000256" key="11">
    <source>
        <dbReference type="SAM" id="MobiDB-lite"/>
    </source>
</evidence>
<dbReference type="Proteomes" id="UP000230709">
    <property type="component" value="Chromosome"/>
</dbReference>
<evidence type="ECO:0000259" key="14">
    <source>
        <dbReference type="Pfam" id="PF03958"/>
    </source>
</evidence>
<feature type="compositionally biased region" description="Gly residues" evidence="11">
    <location>
        <begin position="47"/>
        <end position="57"/>
    </location>
</feature>
<evidence type="ECO:0000313" key="16">
    <source>
        <dbReference type="EMBL" id="ATQ70141.1"/>
    </source>
</evidence>
<feature type="domain" description="NolW-like" evidence="14">
    <location>
        <begin position="193"/>
        <end position="253"/>
    </location>
</feature>
<feature type="compositionally biased region" description="Low complexity" evidence="11">
    <location>
        <begin position="416"/>
        <end position="459"/>
    </location>
</feature>
<evidence type="ECO:0000256" key="3">
    <source>
        <dbReference type="ARBA" id="ARBA00022448"/>
    </source>
</evidence>
<dbReference type="InterPro" id="IPR050810">
    <property type="entry name" value="Bact_Secretion_Sys_Channel"/>
</dbReference>
<feature type="region of interest" description="Disordered" evidence="11">
    <location>
        <begin position="359"/>
        <end position="460"/>
    </location>
</feature>
<feature type="compositionally biased region" description="Low complexity" evidence="11">
    <location>
        <begin position="370"/>
        <end position="408"/>
    </location>
</feature>
<reference evidence="17" key="1">
    <citation type="submission" date="2017-10" db="EMBL/GenBank/DDBJ databases">
        <title>Completed PacBio SMRT sequence of Methylosinus trichosporium OB3b reveals presence of a third large plasmid.</title>
        <authorList>
            <person name="Charles T.C."/>
            <person name="Lynch M.D.J."/>
            <person name="Heil J.R."/>
            <person name="Cheng J."/>
        </authorList>
    </citation>
    <scope>NUCLEOTIDE SEQUENCE [LARGE SCALE GENOMIC DNA]</scope>
    <source>
        <strain evidence="17">OB3b</strain>
    </source>
</reference>
<keyword evidence="3 10" id="KW-0813">Transport</keyword>
<evidence type="ECO:0000259" key="15">
    <source>
        <dbReference type="Pfam" id="PF21305"/>
    </source>
</evidence>